<organism evidence="2 3">
    <name type="scientific">Anoxybacteroides tepidamans</name>
    <dbReference type="NCBI Taxonomy" id="265948"/>
    <lineage>
        <taxon>Bacteria</taxon>
        <taxon>Bacillati</taxon>
        <taxon>Bacillota</taxon>
        <taxon>Bacilli</taxon>
        <taxon>Bacillales</taxon>
        <taxon>Anoxybacillaceae</taxon>
        <taxon>Anoxybacteroides</taxon>
    </lineage>
</organism>
<accession>A0A7W8INT4</accession>
<dbReference type="InterPro" id="IPR045792">
    <property type="entry name" value="DUF6036"/>
</dbReference>
<evidence type="ECO:0000259" key="1">
    <source>
        <dbReference type="Pfam" id="PF19502"/>
    </source>
</evidence>
<dbReference type="Pfam" id="PF19502">
    <property type="entry name" value="DUF6036"/>
    <property type="match status" value="1"/>
</dbReference>
<feature type="domain" description="DUF6036" evidence="1">
    <location>
        <begin position="24"/>
        <end position="171"/>
    </location>
</feature>
<proteinExistence type="predicted"/>
<sequence length="189" mass="22344">MNSIEEAKQKIRLLAAKNSFEKMVQVTAILTKLLEPYRIRPIIVGGLAVEIYTRSDYTTVDIDIIVSDRRLANDILIQLGFIPEGRHWYHEELMVSIEIPNDMLEDADYDKIIELQIDDHLKVYVIGIEDIILDRLRACVHWKSTSDCEWGRRMLFLHFERLDLDYMRKTAKVDQTVERLEKWIKSYTM</sequence>
<gene>
    <name evidence="2" type="ORF">HNQ34_000036</name>
</gene>
<evidence type="ECO:0000313" key="2">
    <source>
        <dbReference type="EMBL" id="MBB5322959.1"/>
    </source>
</evidence>
<dbReference type="AlphaFoldDB" id="A0A7W8INT4"/>
<protein>
    <recommendedName>
        <fullName evidence="1">DUF6036 domain-containing protein</fullName>
    </recommendedName>
</protein>
<keyword evidence="3" id="KW-1185">Reference proteome</keyword>
<evidence type="ECO:0000313" key="3">
    <source>
        <dbReference type="Proteomes" id="UP000520011"/>
    </source>
</evidence>
<name>A0A7W8INT4_9BACL</name>
<dbReference type="Proteomes" id="UP000520011">
    <property type="component" value="Unassembled WGS sequence"/>
</dbReference>
<reference evidence="2 3" key="1">
    <citation type="submission" date="2020-08" db="EMBL/GenBank/DDBJ databases">
        <title>Genomic Encyclopedia of Type Strains, Phase IV (KMG-IV): sequencing the most valuable type-strain genomes for metagenomic binning, comparative biology and taxonomic classification.</title>
        <authorList>
            <person name="Goeker M."/>
        </authorList>
    </citation>
    <scope>NUCLEOTIDE SEQUENCE [LARGE SCALE GENOMIC DNA]</scope>
    <source>
        <strain evidence="2 3">DSM 16325</strain>
    </source>
</reference>
<comment type="caution">
    <text evidence="2">The sequence shown here is derived from an EMBL/GenBank/DDBJ whole genome shotgun (WGS) entry which is preliminary data.</text>
</comment>
<dbReference type="RefSeq" id="WP_183250766.1">
    <property type="nucleotide sequence ID" value="NZ_JACHEP010000001.1"/>
</dbReference>
<dbReference type="EMBL" id="JACHEP010000001">
    <property type="protein sequence ID" value="MBB5322959.1"/>
    <property type="molecule type" value="Genomic_DNA"/>
</dbReference>